<keyword evidence="4" id="KW-0804">Transcription</keyword>
<feature type="region of interest" description="Disordered" evidence="7">
    <location>
        <begin position="1"/>
        <end position="52"/>
    </location>
</feature>
<name>A0A811QFU6_9POAL</name>
<dbReference type="Pfam" id="PF02186">
    <property type="entry name" value="TFIIE_beta"/>
    <property type="match status" value="1"/>
</dbReference>
<keyword evidence="3" id="KW-0238">DNA-binding</keyword>
<evidence type="ECO:0000256" key="3">
    <source>
        <dbReference type="ARBA" id="ARBA00023125"/>
    </source>
</evidence>
<organism evidence="9 10">
    <name type="scientific">Miscanthus lutarioriparius</name>
    <dbReference type="NCBI Taxonomy" id="422564"/>
    <lineage>
        <taxon>Eukaryota</taxon>
        <taxon>Viridiplantae</taxon>
        <taxon>Streptophyta</taxon>
        <taxon>Embryophyta</taxon>
        <taxon>Tracheophyta</taxon>
        <taxon>Spermatophyta</taxon>
        <taxon>Magnoliopsida</taxon>
        <taxon>Liliopsida</taxon>
        <taxon>Poales</taxon>
        <taxon>Poaceae</taxon>
        <taxon>PACMAD clade</taxon>
        <taxon>Panicoideae</taxon>
        <taxon>Andropogonodae</taxon>
        <taxon>Andropogoneae</taxon>
        <taxon>Saccharinae</taxon>
        <taxon>Miscanthus</taxon>
    </lineage>
</organism>
<dbReference type="PANTHER" id="PTHR12716">
    <property type="entry name" value="TRANSCRIPTION INITIATION FACTOR IIE, BETA SUBUNIT"/>
    <property type="match status" value="1"/>
</dbReference>
<dbReference type="InterPro" id="IPR040501">
    <property type="entry name" value="TFA2_Winged_2"/>
</dbReference>
<evidence type="ECO:0000256" key="7">
    <source>
        <dbReference type="SAM" id="MobiDB-lite"/>
    </source>
</evidence>
<dbReference type="AlphaFoldDB" id="A0A811QFU6"/>
<evidence type="ECO:0000259" key="8">
    <source>
        <dbReference type="PROSITE" id="PS51351"/>
    </source>
</evidence>
<sequence length="489" mass="55164">MPAPWLGDSDDARTCCPRPPTATTQPRRGRRWQPRTCLERAGSTEESAREARLSPRMRPWMMRRCHAFELRRNMSWLAVAAERHWMKSSAEEVDDDARAGVGRVNFDRVHSHRIYIVRLQAVMQSTIDVAASSAMRTAAWARATPDGMAALESAAWPGPGRTKTYRGWCARGSEVRLSMHSSSAAALVAVRDRRPMRSVELVAAAASRAPMDLKDSLSRFKQQQERCQSSLASIAASSSKPKHRAQPAHAPNVPARPSQPIKFSNDTERLQHINLIRKSPVGAQIKLVIELLYKTRQAFTAEQINEATYVDIHGNKAVFDSLRNNPKVSYDGRRFSYKSKHDLKGKDQLLVLIRKFPEGLAVVEVKDAYPNVLEDLQALKAAGEVWLLSNMDSQEDIVYPNDPKAKIKVDDDLKQLFREIELPRDMVDIEKDLQKNGFKPMTNTAKRRAAAQINGVKPKAKPKKKQREITKRTKLTNAHLPELFQNLNT</sequence>
<accession>A0A811QFU6</accession>
<evidence type="ECO:0000256" key="6">
    <source>
        <dbReference type="ARBA" id="ARBA00025581"/>
    </source>
</evidence>
<dbReference type="GO" id="GO:0003677">
    <property type="term" value="F:DNA binding"/>
    <property type="evidence" value="ECO:0007669"/>
    <property type="project" value="UniProtKB-KW"/>
</dbReference>
<protein>
    <recommendedName>
        <fullName evidence="8">TFIIE beta domain-containing protein</fullName>
    </recommendedName>
</protein>
<evidence type="ECO:0000313" key="10">
    <source>
        <dbReference type="Proteomes" id="UP000604825"/>
    </source>
</evidence>
<keyword evidence="2" id="KW-0805">Transcription regulation</keyword>
<dbReference type="PROSITE" id="PS51351">
    <property type="entry name" value="TFIIE_BETA_C"/>
    <property type="match status" value="1"/>
</dbReference>
<evidence type="ECO:0000313" key="9">
    <source>
        <dbReference type="EMBL" id="CAD6259677.1"/>
    </source>
</evidence>
<dbReference type="GO" id="GO:0005673">
    <property type="term" value="C:transcription factor TFIIE complex"/>
    <property type="evidence" value="ECO:0007669"/>
    <property type="project" value="InterPro"/>
</dbReference>
<dbReference type="Proteomes" id="UP000604825">
    <property type="component" value="Unassembled WGS sequence"/>
</dbReference>
<dbReference type="GO" id="GO:0006367">
    <property type="term" value="P:transcription initiation at RNA polymerase II promoter"/>
    <property type="evidence" value="ECO:0007669"/>
    <property type="project" value="InterPro"/>
</dbReference>
<comment type="caution">
    <text evidence="9">The sequence shown here is derived from an EMBL/GenBank/DDBJ whole genome shotgun (WGS) entry which is preliminary data.</text>
</comment>
<dbReference type="OrthoDB" id="3907302at2759"/>
<reference evidence="9" key="1">
    <citation type="submission" date="2020-10" db="EMBL/GenBank/DDBJ databases">
        <authorList>
            <person name="Han B."/>
            <person name="Lu T."/>
            <person name="Zhao Q."/>
            <person name="Huang X."/>
            <person name="Zhao Y."/>
        </authorList>
    </citation>
    <scope>NUCLEOTIDE SEQUENCE</scope>
</reference>
<comment type="function">
    <text evidence="6">Recruits TFIIH to the initiation complex and stimulates the RNA polymerase II C-terminal domain kinase and DNA-dependent ATPase activities of TFIIH. Both TFIIH and TFIIE are required for promoter clearance by RNA polymerase.</text>
</comment>
<evidence type="ECO:0000256" key="2">
    <source>
        <dbReference type="ARBA" id="ARBA00023015"/>
    </source>
</evidence>
<dbReference type="EMBL" id="CAJGYO010000011">
    <property type="protein sequence ID" value="CAD6259677.1"/>
    <property type="molecule type" value="Genomic_DNA"/>
</dbReference>
<dbReference type="InterPro" id="IPR016656">
    <property type="entry name" value="TFIIE-bsu"/>
</dbReference>
<dbReference type="InterPro" id="IPR003166">
    <property type="entry name" value="TFIIE_bsu_DNA-bd"/>
</dbReference>
<feature type="region of interest" description="Disordered" evidence="7">
    <location>
        <begin position="231"/>
        <end position="260"/>
    </location>
</feature>
<evidence type="ECO:0000256" key="4">
    <source>
        <dbReference type="ARBA" id="ARBA00023163"/>
    </source>
</evidence>
<keyword evidence="5" id="KW-0539">Nucleus</keyword>
<dbReference type="Pfam" id="PF18121">
    <property type="entry name" value="TFA2_Winged_2"/>
    <property type="match status" value="1"/>
</dbReference>
<evidence type="ECO:0000256" key="5">
    <source>
        <dbReference type="ARBA" id="ARBA00023242"/>
    </source>
</evidence>
<feature type="compositionally biased region" description="Basic and acidic residues" evidence="7">
    <location>
        <begin position="42"/>
        <end position="52"/>
    </location>
</feature>
<keyword evidence="10" id="KW-1185">Reference proteome</keyword>
<comment type="subcellular location">
    <subcellularLocation>
        <location evidence="1">Nucleus</location>
    </subcellularLocation>
</comment>
<proteinExistence type="predicted"/>
<evidence type="ECO:0000256" key="1">
    <source>
        <dbReference type="ARBA" id="ARBA00004123"/>
    </source>
</evidence>
<gene>
    <name evidence="9" type="ORF">NCGR_LOCUS43114</name>
</gene>
<dbReference type="PANTHER" id="PTHR12716:SF8">
    <property type="entry name" value="TRANSCRIPTION INITIATION FACTOR IIE SUBUNIT BETA"/>
    <property type="match status" value="1"/>
</dbReference>
<dbReference type="GO" id="GO:0001097">
    <property type="term" value="F:TFIIH-class transcription factor complex binding"/>
    <property type="evidence" value="ECO:0007669"/>
    <property type="project" value="TreeGrafter"/>
</dbReference>
<feature type="domain" description="TFIIE beta" evidence="8">
    <location>
        <begin position="269"/>
        <end position="344"/>
    </location>
</feature>